<comment type="function">
    <text evidence="5">Excises uracil residues from the DNA which can arise as a result of misincorporation of dUMP residues by DNA polymerase or due to deamination of cytosine.</text>
</comment>
<feature type="region of interest" description="Disordered" evidence="7">
    <location>
        <begin position="60"/>
        <end position="100"/>
    </location>
</feature>
<keyword evidence="11" id="KW-1185">Reference proteome</keyword>
<keyword evidence="2 5" id="KW-0227">DNA damage</keyword>
<dbReference type="GO" id="GO:0005739">
    <property type="term" value="C:mitochondrion"/>
    <property type="evidence" value="ECO:0007669"/>
    <property type="project" value="UniProtKB-SubCell"/>
</dbReference>
<dbReference type="EC" id="3.2.2.27" evidence="5"/>
<proteinExistence type="inferred from homology"/>
<dbReference type="GO" id="GO:0004844">
    <property type="term" value="F:uracil DNA N-glycosylase activity"/>
    <property type="evidence" value="ECO:0007669"/>
    <property type="project" value="UniProtKB-UniRule"/>
</dbReference>
<keyword evidence="8" id="KW-0812">Transmembrane</keyword>
<feature type="transmembrane region" description="Helical" evidence="8">
    <location>
        <begin position="12"/>
        <end position="34"/>
    </location>
</feature>
<dbReference type="OrthoDB" id="10031947at2759"/>
<accession>A0A9Q3EYI8</accession>
<dbReference type="CDD" id="cd10027">
    <property type="entry name" value="UDG-F1-like"/>
    <property type="match status" value="1"/>
</dbReference>
<dbReference type="NCBIfam" id="NF003592">
    <property type="entry name" value="PRK05254.1-5"/>
    <property type="match status" value="1"/>
</dbReference>
<evidence type="ECO:0000256" key="4">
    <source>
        <dbReference type="ARBA" id="ARBA00023204"/>
    </source>
</evidence>
<keyword evidence="5" id="KW-0496">Mitochondrion</keyword>
<evidence type="ECO:0000259" key="9">
    <source>
        <dbReference type="SMART" id="SM00986"/>
    </source>
</evidence>
<feature type="compositionally biased region" description="Basic and acidic residues" evidence="7">
    <location>
        <begin position="315"/>
        <end position="330"/>
    </location>
</feature>
<evidence type="ECO:0000256" key="6">
    <source>
        <dbReference type="PROSITE-ProRule" id="PRU10072"/>
    </source>
</evidence>
<dbReference type="Gene3D" id="3.40.470.10">
    <property type="entry name" value="Uracil-DNA glycosylase-like domain"/>
    <property type="match status" value="1"/>
</dbReference>
<organism evidence="10 11">
    <name type="scientific">Austropuccinia psidii MF-1</name>
    <dbReference type="NCBI Taxonomy" id="1389203"/>
    <lineage>
        <taxon>Eukaryota</taxon>
        <taxon>Fungi</taxon>
        <taxon>Dikarya</taxon>
        <taxon>Basidiomycota</taxon>
        <taxon>Pucciniomycotina</taxon>
        <taxon>Pucciniomycetes</taxon>
        <taxon>Pucciniales</taxon>
        <taxon>Sphaerophragmiaceae</taxon>
        <taxon>Austropuccinia</taxon>
    </lineage>
</organism>
<dbReference type="InterPro" id="IPR002043">
    <property type="entry name" value="UDG_fam1"/>
</dbReference>
<dbReference type="GO" id="GO:0005634">
    <property type="term" value="C:nucleus"/>
    <property type="evidence" value="ECO:0007669"/>
    <property type="project" value="UniProtKB-SubCell"/>
</dbReference>
<evidence type="ECO:0000256" key="2">
    <source>
        <dbReference type="ARBA" id="ARBA00022763"/>
    </source>
</evidence>
<keyword evidence="8" id="KW-1133">Transmembrane helix</keyword>
<feature type="compositionally biased region" description="Low complexity" evidence="7">
    <location>
        <begin position="63"/>
        <end position="94"/>
    </location>
</feature>
<reference evidence="10" key="1">
    <citation type="submission" date="2021-03" db="EMBL/GenBank/DDBJ databases">
        <title>Draft genome sequence of rust myrtle Austropuccinia psidii MF-1, a brazilian biotype.</title>
        <authorList>
            <person name="Quecine M.C."/>
            <person name="Pachon D.M.R."/>
            <person name="Bonatelli M.L."/>
            <person name="Correr F.H."/>
            <person name="Franceschini L.M."/>
            <person name="Leite T.F."/>
            <person name="Margarido G.R.A."/>
            <person name="Almeida C.A."/>
            <person name="Ferrarezi J.A."/>
            <person name="Labate C.A."/>
        </authorList>
    </citation>
    <scope>NUCLEOTIDE SEQUENCE</scope>
    <source>
        <strain evidence="10">MF-1</strain>
    </source>
</reference>
<gene>
    <name evidence="5" type="primary">UNG1</name>
    <name evidence="10" type="ORF">O181_067278</name>
</gene>
<evidence type="ECO:0000256" key="5">
    <source>
        <dbReference type="HAMAP-Rule" id="MF_03166"/>
    </source>
</evidence>
<evidence type="ECO:0000256" key="7">
    <source>
        <dbReference type="SAM" id="MobiDB-lite"/>
    </source>
</evidence>
<dbReference type="InterPro" id="IPR036895">
    <property type="entry name" value="Uracil-DNA_glycosylase-like_sf"/>
</dbReference>
<dbReference type="EMBL" id="AVOT02033622">
    <property type="protein sequence ID" value="MBW0527563.1"/>
    <property type="molecule type" value="Genomic_DNA"/>
</dbReference>
<evidence type="ECO:0000256" key="1">
    <source>
        <dbReference type="ARBA" id="ARBA00008184"/>
    </source>
</evidence>
<feature type="domain" description="Uracil-DNA glycosylase-like" evidence="9">
    <location>
        <begin position="195"/>
        <end position="447"/>
    </location>
</feature>
<evidence type="ECO:0000313" key="11">
    <source>
        <dbReference type="Proteomes" id="UP000765509"/>
    </source>
</evidence>
<dbReference type="Pfam" id="PF03167">
    <property type="entry name" value="UDG"/>
    <property type="match status" value="1"/>
</dbReference>
<keyword evidence="8" id="KW-0472">Membrane</keyword>
<comment type="similarity">
    <text evidence="1 5">Belongs to the uracil-DNA glycosylase (UDG) superfamily. UNG family.</text>
</comment>
<dbReference type="GO" id="GO:0097510">
    <property type="term" value="P:base-excision repair, AP site formation via deaminated base removal"/>
    <property type="evidence" value="ECO:0007669"/>
    <property type="project" value="TreeGrafter"/>
</dbReference>
<feature type="compositionally biased region" description="Low complexity" evidence="7">
    <location>
        <begin position="353"/>
        <end position="370"/>
    </location>
</feature>
<evidence type="ECO:0000256" key="3">
    <source>
        <dbReference type="ARBA" id="ARBA00022801"/>
    </source>
</evidence>
<protein>
    <recommendedName>
        <fullName evidence="5">Uracil-DNA glycosylase</fullName>
        <shortName evidence="5">UDG</shortName>
        <ecNumber evidence="5">3.2.2.27</ecNumber>
    </recommendedName>
</protein>
<dbReference type="SMART" id="SM00987">
    <property type="entry name" value="UreE_C"/>
    <property type="match status" value="1"/>
</dbReference>
<comment type="caution">
    <text evidence="10">The sequence shown here is derived from an EMBL/GenBank/DDBJ whole genome shotgun (WGS) entry which is preliminary data.</text>
</comment>
<feature type="region of interest" description="Disordered" evidence="7">
    <location>
        <begin position="315"/>
        <end position="375"/>
    </location>
</feature>
<comment type="subcellular location">
    <subcellularLocation>
        <location evidence="5">Mitochondrion</location>
    </subcellularLocation>
    <subcellularLocation>
        <location evidence="5">Nucleus</location>
    </subcellularLocation>
</comment>
<dbReference type="AlphaFoldDB" id="A0A9Q3EYI8"/>
<dbReference type="InterPro" id="IPR005122">
    <property type="entry name" value="Uracil-DNA_glycosylase-like"/>
</dbReference>
<dbReference type="Proteomes" id="UP000765509">
    <property type="component" value="Unassembled WGS sequence"/>
</dbReference>
<dbReference type="PANTHER" id="PTHR11264:SF0">
    <property type="entry name" value="URACIL-DNA GLYCOSYLASE"/>
    <property type="match status" value="1"/>
</dbReference>
<keyword evidence="3 5" id="KW-0378">Hydrolase</keyword>
<keyword evidence="4 5" id="KW-0234">DNA repair</keyword>
<dbReference type="SMART" id="SM00986">
    <property type="entry name" value="UDG"/>
    <property type="match status" value="1"/>
</dbReference>
<feature type="active site" description="Proton acceptor" evidence="5 6">
    <location>
        <position position="210"/>
    </location>
</feature>
<dbReference type="PROSITE" id="PS00130">
    <property type="entry name" value="U_DNA_GLYCOSYLASE"/>
    <property type="match status" value="1"/>
</dbReference>
<sequence>MSKGRENDWRLDFLFEGFFAGLLLGLGSFVRYTFFAMGSTTAPKLGDKRQRSIADMFGAKPQASVSGSTSSISSSRSTNTAKSAATLTTAKNATQKGVKTNRQITHGRLTRVSYQKLPPVDHHTCYTTLSDEFRKLLALELDAEHGLGGSYLRVLRPQLTQNYFLDLKRFLLAEGLGQPRNDIYPSPNNIYHWSRATPLDQVKVVIIGQDPYHGPGQAHGLSFSVPKGIPIPGSLRNIHDELKREYPDFKKPSHGSLRSWAQSGVLLLNTSLTVKKAQAGSHSNRGWEQFTDAVVEAIDLYGGLGLLGEETKEKTAAECEHDSKRAKVESKTVLQSSENLPDSKLASLAQETASADSPSQDSQVPSSSPAKASEDSKLPFNCQVIQDVKPGFGKGVVFLCWGKWAADRVARLSDSKHLILKSAHPSPLSAHRGFLGNDHFRKANEWLESRYGKSAQIDWCRLNPE</sequence>
<dbReference type="InterPro" id="IPR018085">
    <property type="entry name" value="Ura-DNA_Glyclase_AS"/>
</dbReference>
<evidence type="ECO:0000256" key="8">
    <source>
        <dbReference type="SAM" id="Phobius"/>
    </source>
</evidence>
<dbReference type="PANTHER" id="PTHR11264">
    <property type="entry name" value="URACIL-DNA GLYCOSYLASE"/>
    <property type="match status" value="1"/>
</dbReference>
<dbReference type="SUPFAM" id="SSF52141">
    <property type="entry name" value="Uracil-DNA glycosylase-like"/>
    <property type="match status" value="2"/>
</dbReference>
<evidence type="ECO:0000313" key="10">
    <source>
        <dbReference type="EMBL" id="MBW0527563.1"/>
    </source>
</evidence>
<dbReference type="HAMAP" id="MF_00148">
    <property type="entry name" value="UDG"/>
    <property type="match status" value="1"/>
</dbReference>
<keyword evidence="5" id="KW-0539">Nucleus</keyword>
<comment type="catalytic activity">
    <reaction evidence="5">
        <text>Hydrolyzes single-stranded DNA or mismatched double-stranded DNA and polynucleotides, releasing free uracil.</text>
        <dbReference type="EC" id="3.2.2.27"/>
    </reaction>
</comment>
<name>A0A9Q3EYI8_9BASI</name>